<reference evidence="1" key="1">
    <citation type="submission" date="2022-09" db="EMBL/GenBank/DDBJ databases">
        <title>A Global Phylogenomic Analysis of the Shiitake Genus Lentinula.</title>
        <authorList>
            <consortium name="DOE Joint Genome Institute"/>
            <person name="Sierra-Patev S."/>
            <person name="Min B."/>
            <person name="Naranjo-Ortiz M."/>
            <person name="Looney B."/>
            <person name="Konkel Z."/>
            <person name="Slot J.C."/>
            <person name="Sakamoto Y."/>
            <person name="Steenwyk J.L."/>
            <person name="Rokas A."/>
            <person name="Carro J."/>
            <person name="Camarero S."/>
            <person name="Ferreira P."/>
            <person name="Molpeceres G."/>
            <person name="Ruiz-Duenas F.J."/>
            <person name="Serrano A."/>
            <person name="Henrissat B."/>
            <person name="Drula E."/>
            <person name="Hughes K.W."/>
            <person name="Mata J.L."/>
            <person name="Ishikawa N.K."/>
            <person name="Vargas-Isla R."/>
            <person name="Ushijima S."/>
            <person name="Smith C.A."/>
            <person name="Ahrendt S."/>
            <person name="Andreopoulos W."/>
            <person name="He G."/>
            <person name="Labutti K."/>
            <person name="Lipzen A."/>
            <person name="Ng V."/>
            <person name="Riley R."/>
            <person name="Sandor L."/>
            <person name="Barry K."/>
            <person name="Martinez A.T."/>
            <person name="Xiao Y."/>
            <person name="Gibbons J.G."/>
            <person name="Terashima K."/>
            <person name="Grigoriev I.V."/>
            <person name="Hibbett D.S."/>
        </authorList>
    </citation>
    <scope>NUCLEOTIDE SEQUENCE</scope>
    <source>
        <strain evidence="1">TMI1499</strain>
    </source>
</reference>
<evidence type="ECO:0000313" key="2">
    <source>
        <dbReference type="Proteomes" id="UP001163835"/>
    </source>
</evidence>
<evidence type="ECO:0000313" key="1">
    <source>
        <dbReference type="EMBL" id="KAJ3804155.1"/>
    </source>
</evidence>
<accession>A0ACC1THE8</accession>
<comment type="caution">
    <text evidence="1">The sequence shown here is derived from an EMBL/GenBank/DDBJ whole genome shotgun (WGS) entry which is preliminary data.</text>
</comment>
<keyword evidence="2" id="KW-1185">Reference proteome</keyword>
<proteinExistence type="predicted"/>
<sequence>MHPLSAAMAKLITDSGSAIVAVVAKIEALEQSNEAALQSWGKDFAVAFARYRGLNRKLSERRIKTSFLESAELKDALVAADNFMLKHTHWTWDQAWLDSRWKRAALERKKIWEAEEERLRKLREDEENSTILAEVQAFLKTEIVVFDYPTEEEWEALRNQPPLQEDPAPISIFNPTFDISSELPDNSSRNSPLSFSDMSMSSPSSPPSTAPTPLQSPKIPVGNIDRIWDDPVLPAPQIGPSSIRADPRPQLSGGPHGEPTGKISPVSSGSGTTGTHMGLAKSIDFTSAFEGRVSTSFDSISRQASIDRPHTTRATLPTTKGAKARLNSTVKNSPNSKINSQPPKTNTTSPKRPQFSQLTVTTSSQFDGVRVPSPMSPARRNKRVRDDDDADEEDEFVRRDGGTLIGTGQINFPSCSSCSRVNSKCFRLNDKSCCARCYQEHLKCPLDKPKTKKQKAGNIVGRDA</sequence>
<gene>
    <name evidence="1" type="ORF">F5876DRAFT_70872</name>
</gene>
<dbReference type="EMBL" id="MU796249">
    <property type="protein sequence ID" value="KAJ3804155.1"/>
    <property type="molecule type" value="Genomic_DNA"/>
</dbReference>
<name>A0ACC1THE8_9AGAR</name>
<protein>
    <submittedName>
        <fullName evidence="1">Uncharacterized protein</fullName>
    </submittedName>
</protein>
<dbReference type="Proteomes" id="UP001163835">
    <property type="component" value="Unassembled WGS sequence"/>
</dbReference>
<organism evidence="1 2">
    <name type="scientific">Lentinula aff. lateritia</name>
    <dbReference type="NCBI Taxonomy" id="2804960"/>
    <lineage>
        <taxon>Eukaryota</taxon>
        <taxon>Fungi</taxon>
        <taxon>Dikarya</taxon>
        <taxon>Basidiomycota</taxon>
        <taxon>Agaricomycotina</taxon>
        <taxon>Agaricomycetes</taxon>
        <taxon>Agaricomycetidae</taxon>
        <taxon>Agaricales</taxon>
        <taxon>Marasmiineae</taxon>
        <taxon>Omphalotaceae</taxon>
        <taxon>Lentinula</taxon>
    </lineage>
</organism>